<comment type="similarity">
    <text evidence="2">Belongs to the NAD(P)-dependent epimerase/dehydratase family. Dihydroflavonol-4-reductase subfamily.</text>
</comment>
<keyword evidence="1" id="KW-0560">Oxidoreductase</keyword>
<dbReference type="VEuPathDB" id="FungiDB:TREMEDRAFT_33735"/>
<dbReference type="Gene3D" id="3.40.50.720">
    <property type="entry name" value="NAD(P)-binding Rossmann-like Domain"/>
    <property type="match status" value="1"/>
</dbReference>
<dbReference type="FunCoup" id="A0A4Q1BT15">
    <property type="interactions" value="46"/>
</dbReference>
<dbReference type="InParanoid" id="A0A4Q1BT15"/>
<dbReference type="AlphaFoldDB" id="A0A4Q1BT15"/>
<feature type="domain" description="NAD-dependent epimerase/dehydratase" evidence="4">
    <location>
        <begin position="10"/>
        <end position="259"/>
    </location>
</feature>
<evidence type="ECO:0000256" key="3">
    <source>
        <dbReference type="SAM" id="MobiDB-lite"/>
    </source>
</evidence>
<keyword evidence="6" id="KW-1185">Reference proteome</keyword>
<evidence type="ECO:0000313" key="6">
    <source>
        <dbReference type="Proteomes" id="UP000289152"/>
    </source>
</evidence>
<accession>A0A4Q1BT15</accession>
<evidence type="ECO:0000256" key="1">
    <source>
        <dbReference type="ARBA" id="ARBA00023002"/>
    </source>
</evidence>
<name>A0A4Q1BT15_TREME</name>
<reference evidence="5 6" key="1">
    <citation type="submission" date="2016-06" db="EMBL/GenBank/DDBJ databases">
        <title>Evolution of pathogenesis and genome organization in the Tremellales.</title>
        <authorList>
            <person name="Cuomo C."/>
            <person name="Litvintseva A."/>
            <person name="Heitman J."/>
            <person name="Chen Y."/>
            <person name="Sun S."/>
            <person name="Springer D."/>
            <person name="Dromer F."/>
            <person name="Young S."/>
            <person name="Zeng Q."/>
            <person name="Chapman S."/>
            <person name="Gujja S."/>
            <person name="Saif S."/>
            <person name="Birren B."/>
        </authorList>
    </citation>
    <scope>NUCLEOTIDE SEQUENCE [LARGE SCALE GENOMIC DNA]</scope>
    <source>
        <strain evidence="5 6">ATCC 28783</strain>
    </source>
</reference>
<dbReference type="SUPFAM" id="SSF51735">
    <property type="entry name" value="NAD(P)-binding Rossmann-fold domains"/>
    <property type="match status" value="1"/>
</dbReference>
<evidence type="ECO:0000313" key="5">
    <source>
        <dbReference type="EMBL" id="RXK41189.1"/>
    </source>
</evidence>
<dbReference type="InterPro" id="IPR036291">
    <property type="entry name" value="NAD(P)-bd_dom_sf"/>
</dbReference>
<dbReference type="PANTHER" id="PTHR10366">
    <property type="entry name" value="NAD DEPENDENT EPIMERASE/DEHYDRATASE"/>
    <property type="match status" value="1"/>
</dbReference>
<organism evidence="5 6">
    <name type="scientific">Tremella mesenterica</name>
    <name type="common">Jelly fungus</name>
    <dbReference type="NCBI Taxonomy" id="5217"/>
    <lineage>
        <taxon>Eukaryota</taxon>
        <taxon>Fungi</taxon>
        <taxon>Dikarya</taxon>
        <taxon>Basidiomycota</taxon>
        <taxon>Agaricomycotina</taxon>
        <taxon>Tremellomycetes</taxon>
        <taxon>Tremellales</taxon>
        <taxon>Tremellaceae</taxon>
        <taxon>Tremella</taxon>
    </lineage>
</organism>
<dbReference type="OrthoDB" id="2735536at2759"/>
<dbReference type="InterPro" id="IPR050425">
    <property type="entry name" value="NAD(P)_dehydrat-like"/>
</dbReference>
<dbReference type="CDD" id="cd05227">
    <property type="entry name" value="AR_SDR_e"/>
    <property type="match status" value="1"/>
</dbReference>
<feature type="compositionally biased region" description="Basic and acidic residues" evidence="3">
    <location>
        <begin position="154"/>
        <end position="163"/>
    </location>
</feature>
<sequence>MGVIEPGSKVLVTGASGYLASHTVEAFLNAGFPVRGTVRSAAKGEYLKELFKGKPFEYVIVPDISEEGAFDEAVKDVEGVAHTASPFHFKAIYPEELIKPAVNGTVGILESLKKNNPNIKRVVITSSIASVLDPTFPKPHTYTEKDWNNVSPKTCEEKGKDAPPQEMYRASKVLAEKAFWKWIEDEKPAFDGVVINPALILGPLIHPCDMVEDLNSSVAMVVPFTKAVPRDQVPPVAANLVDVRDCALHHVKALTVPEAGGQRFISSLGPSLANDWLLAVHKYFPDIGTVDGDPSIVESSKKAEICHDGSKAAKVLYPYRAEEETLRDTVESLRERFNL</sequence>
<protein>
    <recommendedName>
        <fullName evidence="4">NAD-dependent epimerase/dehydratase domain-containing protein</fullName>
    </recommendedName>
</protein>
<dbReference type="Proteomes" id="UP000289152">
    <property type="component" value="Unassembled WGS sequence"/>
</dbReference>
<dbReference type="STRING" id="5217.A0A4Q1BT15"/>
<evidence type="ECO:0000256" key="2">
    <source>
        <dbReference type="ARBA" id="ARBA00023445"/>
    </source>
</evidence>
<feature type="region of interest" description="Disordered" evidence="3">
    <location>
        <begin position="143"/>
        <end position="163"/>
    </location>
</feature>
<dbReference type="PANTHER" id="PTHR10366:SF564">
    <property type="entry name" value="STEROL-4-ALPHA-CARBOXYLATE 3-DEHYDROGENASE, DECARBOXYLATING"/>
    <property type="match status" value="1"/>
</dbReference>
<dbReference type="GO" id="GO:0016616">
    <property type="term" value="F:oxidoreductase activity, acting on the CH-OH group of donors, NAD or NADP as acceptor"/>
    <property type="evidence" value="ECO:0007669"/>
    <property type="project" value="TreeGrafter"/>
</dbReference>
<dbReference type="Pfam" id="PF01370">
    <property type="entry name" value="Epimerase"/>
    <property type="match status" value="1"/>
</dbReference>
<evidence type="ECO:0000259" key="4">
    <source>
        <dbReference type="Pfam" id="PF01370"/>
    </source>
</evidence>
<comment type="caution">
    <text evidence="5">The sequence shown here is derived from an EMBL/GenBank/DDBJ whole genome shotgun (WGS) entry which is preliminary data.</text>
</comment>
<gene>
    <name evidence="5" type="ORF">M231_01594</name>
</gene>
<proteinExistence type="inferred from homology"/>
<dbReference type="InterPro" id="IPR001509">
    <property type="entry name" value="Epimerase_deHydtase"/>
</dbReference>
<dbReference type="EMBL" id="SDIL01000011">
    <property type="protein sequence ID" value="RXK41189.1"/>
    <property type="molecule type" value="Genomic_DNA"/>
</dbReference>